<dbReference type="Pfam" id="PF03706">
    <property type="entry name" value="LPG_synthase_TM"/>
    <property type="match status" value="1"/>
</dbReference>
<dbReference type="InterPro" id="IPR051211">
    <property type="entry name" value="PG_lysyltransferase"/>
</dbReference>
<evidence type="ECO:0000313" key="16">
    <source>
        <dbReference type="EMBL" id="QIL48562.1"/>
    </source>
</evidence>
<feature type="transmembrane region" description="Helical" evidence="14">
    <location>
        <begin position="228"/>
        <end position="255"/>
    </location>
</feature>
<feature type="transmembrane region" description="Helical" evidence="14">
    <location>
        <begin position="84"/>
        <end position="105"/>
    </location>
</feature>
<feature type="transmembrane region" description="Helical" evidence="14">
    <location>
        <begin position="267"/>
        <end position="291"/>
    </location>
</feature>
<evidence type="ECO:0000256" key="6">
    <source>
        <dbReference type="ARBA" id="ARBA00022679"/>
    </source>
</evidence>
<feature type="transmembrane region" description="Helical" evidence="14">
    <location>
        <begin position="418"/>
        <end position="436"/>
    </location>
</feature>
<feature type="transmembrane region" description="Helical" evidence="14">
    <location>
        <begin position="42"/>
        <end position="64"/>
    </location>
</feature>
<keyword evidence="11 14" id="KW-0046">Antibiotic resistance</keyword>
<accession>A0A6G8AUD7</accession>
<dbReference type="SUPFAM" id="SSF55729">
    <property type="entry name" value="Acyl-CoA N-acyltransferases (Nat)"/>
    <property type="match status" value="1"/>
</dbReference>
<dbReference type="AlphaFoldDB" id="A0A6G8AUD7"/>
<evidence type="ECO:0000256" key="14">
    <source>
        <dbReference type="RuleBase" id="RU363042"/>
    </source>
</evidence>
<feature type="transmembrane region" description="Helical" evidence="14">
    <location>
        <begin position="192"/>
        <end position="216"/>
    </location>
</feature>
<dbReference type="Proteomes" id="UP000501747">
    <property type="component" value="Chromosome"/>
</dbReference>
<keyword evidence="10 14" id="KW-0472">Membrane</keyword>
<feature type="transmembrane region" description="Helical" evidence="14">
    <location>
        <begin position="394"/>
        <end position="412"/>
    </location>
</feature>
<dbReference type="GO" id="GO:0005886">
    <property type="term" value="C:plasma membrane"/>
    <property type="evidence" value="ECO:0007669"/>
    <property type="project" value="UniProtKB-SubCell"/>
</dbReference>
<gene>
    <name evidence="14" type="primary">mprF</name>
    <name evidence="16" type="ORF">G7082_08645</name>
</gene>
<feature type="transmembrane region" description="Helical" evidence="14">
    <location>
        <begin position="365"/>
        <end position="382"/>
    </location>
</feature>
<dbReference type="InterPro" id="IPR016181">
    <property type="entry name" value="Acyl_CoA_acyltransferase"/>
</dbReference>
<dbReference type="RefSeq" id="WP_166034700.1">
    <property type="nucleotide sequence ID" value="NZ_CP049887.1"/>
</dbReference>
<dbReference type="GO" id="GO:0050071">
    <property type="term" value="F:phosphatidylglycerol lysyltransferase activity"/>
    <property type="evidence" value="ECO:0007669"/>
    <property type="project" value="UniProtKB-EC"/>
</dbReference>
<feature type="transmembrane region" description="Helical" evidence="14">
    <location>
        <begin position="452"/>
        <end position="471"/>
    </location>
</feature>
<feature type="transmembrane region" description="Helical" evidence="14">
    <location>
        <begin position="160"/>
        <end position="180"/>
    </location>
</feature>
<evidence type="ECO:0000256" key="7">
    <source>
        <dbReference type="ARBA" id="ARBA00022692"/>
    </source>
</evidence>
<evidence type="ECO:0000256" key="5">
    <source>
        <dbReference type="ARBA" id="ARBA00022475"/>
    </source>
</evidence>
<feature type="transmembrane region" description="Helical" evidence="14">
    <location>
        <begin position="333"/>
        <end position="359"/>
    </location>
</feature>
<evidence type="ECO:0000256" key="12">
    <source>
        <dbReference type="ARBA" id="ARBA00031899"/>
    </source>
</evidence>
<feature type="domain" description="Phosphatidylglycerol lysyltransferase C-terminal" evidence="15">
    <location>
        <begin position="530"/>
        <end position="818"/>
    </location>
</feature>
<feature type="transmembrane region" description="Helical" evidence="14">
    <location>
        <begin position="125"/>
        <end position="148"/>
    </location>
</feature>
<evidence type="ECO:0000256" key="10">
    <source>
        <dbReference type="ARBA" id="ARBA00023136"/>
    </source>
</evidence>
<evidence type="ECO:0000256" key="11">
    <source>
        <dbReference type="ARBA" id="ARBA00023251"/>
    </source>
</evidence>
<comment type="similarity">
    <text evidence="2 14">Belongs to the LPG synthase family.</text>
</comment>
<keyword evidence="5" id="KW-1003">Cell membrane</keyword>
<name>A0A6G8AUD7_9ENTE</name>
<evidence type="ECO:0000256" key="4">
    <source>
        <dbReference type="ARBA" id="ARBA00021546"/>
    </source>
</evidence>
<feature type="transmembrane region" description="Helical" evidence="14">
    <location>
        <begin position="483"/>
        <end position="500"/>
    </location>
</feature>
<dbReference type="Pfam" id="PF09924">
    <property type="entry name" value="LPG_synthase_C"/>
    <property type="match status" value="1"/>
</dbReference>
<keyword evidence="7 14" id="KW-0812">Transmembrane</keyword>
<keyword evidence="9 14" id="KW-0443">Lipid metabolism</keyword>
<dbReference type="GO" id="GO:0055091">
    <property type="term" value="P:phospholipid homeostasis"/>
    <property type="evidence" value="ECO:0007669"/>
    <property type="project" value="TreeGrafter"/>
</dbReference>
<evidence type="ECO:0000256" key="13">
    <source>
        <dbReference type="ARBA" id="ARBA00047540"/>
    </source>
</evidence>
<comment type="subcellular location">
    <subcellularLocation>
        <location evidence="1 14">Cell membrane</location>
        <topology evidence="1 14">Multi-pass membrane protein</topology>
    </subcellularLocation>
</comment>
<protein>
    <recommendedName>
        <fullName evidence="4 14">Phosphatidylglycerol lysyltransferase</fullName>
        <ecNumber evidence="3 14">2.3.2.3</ecNumber>
    </recommendedName>
    <alternativeName>
        <fullName evidence="12 14">Lysylphosphatidylglycerol synthase</fullName>
    </alternativeName>
</protein>
<keyword evidence="17" id="KW-1185">Reference proteome</keyword>
<dbReference type="PANTHER" id="PTHR34697:SF2">
    <property type="entry name" value="PHOSPHATIDYLGLYCEROL LYSYLTRANSFERASE"/>
    <property type="match status" value="1"/>
</dbReference>
<dbReference type="InterPro" id="IPR022791">
    <property type="entry name" value="L-PG_synthase/AglD"/>
</dbReference>
<reference evidence="16 17" key="1">
    <citation type="submission" date="2020-03" db="EMBL/GenBank/DDBJ databases">
        <title>Vagococcus sp. nov., isolated from beetles.</title>
        <authorList>
            <person name="Hyun D.-W."/>
            <person name="Bae J.-W."/>
        </authorList>
    </citation>
    <scope>NUCLEOTIDE SEQUENCE [LARGE SCALE GENOMIC DNA]</scope>
    <source>
        <strain evidence="16 17">HDW17B</strain>
    </source>
</reference>
<dbReference type="GO" id="GO:0046677">
    <property type="term" value="P:response to antibiotic"/>
    <property type="evidence" value="ECO:0007669"/>
    <property type="project" value="UniProtKB-KW"/>
</dbReference>
<evidence type="ECO:0000256" key="1">
    <source>
        <dbReference type="ARBA" id="ARBA00004651"/>
    </source>
</evidence>
<evidence type="ECO:0000313" key="17">
    <source>
        <dbReference type="Proteomes" id="UP000501747"/>
    </source>
</evidence>
<sequence>MKKFLKFFVAFSIFLISFWKLKSELSSINFKDVYNIIQNRSITSIVVLISVSLLGIWILSLYDLVLVRSQKLKVPILKTIKMSWIINSLNTLIGFGGIIGSTIRYNYFQSYTSTENQKSHLKKSISLLLLSMITGIGVLSILVVGNVFSASYLLEQKPILKIGLFILAALLPIFLLVTIVKPPVDTDRFLSLKYTCVSVMDYLFVGIVMHLALKFVGVNVSFWAMESVFIIATIAGLISMVPGGLGAFDVIFLLGMTHQFDIKEGPVLLALVFYRLAYYILPFFLGLILSISEMQLIIKDKFSTDNNMVIFTKEFGTIFVDITKKRVQTLSRWLIVVLFSIGTLFFLQDSVFGLFYIAVEEPNNYLLFGCVLYTLATIYMIPNYLGILYGSREAFRNLIILLSTILVCQLFLFNTLLIIEGIICSVIFGLVLFLSRKSFTSYVTVRFRREKVIWLITLLLMAFIMQTTYYTADYYGLNILKEVYLYPLAISLLWFGYVLFNRYRLRHKYTFELQTHQENMSGERVDFEEILETYSGSNLANLGFLPSNKVLVNKELETGLIYQEKSYYVLVLGDPVGNSENFFPFIKDVHDYATSIGKEIVFYQTTTDNIHIYTELNYTLFNLGEEGEMDVTVFKTSGNKGKVFRQLLNKQEQEELSFQIEASSDELIAELKPVSDEWLGDRKEMSFSLGDFNSEYLLKQDVATIRDKEGQVIAFASMMPAYVEGKISVDLIRWKEHDTIQMMDLLYLNLILWAKDNDYTVFNLGMAPLSSTFEKSNSLLSTVTTSIYHNSSSLYSFKGLRNYKNKFKPNWQPRYLVYPRRLLVSQALAQSYRTIHPKKKADEKDV</sequence>
<evidence type="ECO:0000256" key="9">
    <source>
        <dbReference type="ARBA" id="ARBA00023098"/>
    </source>
</evidence>
<dbReference type="GO" id="GO:0006629">
    <property type="term" value="P:lipid metabolic process"/>
    <property type="evidence" value="ECO:0007669"/>
    <property type="project" value="UniProtKB-KW"/>
</dbReference>
<dbReference type="KEGG" id="vhy:G7082_08645"/>
<dbReference type="PANTHER" id="PTHR34697">
    <property type="entry name" value="PHOSPHATIDYLGLYCEROL LYSYLTRANSFERASE"/>
    <property type="match status" value="1"/>
</dbReference>
<comment type="function">
    <text evidence="14">Catalyzes the transfer of a lysyl group from L-lysyl-tRNA(Lys) to membrane-bound phosphatidylglycerol (PG), which produces lysylphosphatidylglycerol (LPG), a major component of the bacterial membrane with a positive net charge. LPG synthesis contributes to bacterial virulence as it is involved in the resistance mechanism against cationic antimicrobial peptides (CAMP) produces by the host's immune system (defensins, cathelicidins) and by the competing microorganisms.</text>
</comment>
<dbReference type="EMBL" id="CP049887">
    <property type="protein sequence ID" value="QIL48562.1"/>
    <property type="molecule type" value="Genomic_DNA"/>
</dbReference>
<dbReference type="InterPro" id="IPR024320">
    <property type="entry name" value="LPG_synthase_C"/>
</dbReference>
<comment type="catalytic activity">
    <reaction evidence="13 14">
        <text>L-lysyl-tRNA(Lys) + a 1,2-diacyl-sn-glycero-3-phospho-(1'-sn-glycerol) = a 1,2-diacyl-sn-glycero-3-phospho-1'-(3'-O-L-lysyl)-sn-glycerol + tRNA(Lys)</text>
        <dbReference type="Rhea" id="RHEA:10668"/>
        <dbReference type="Rhea" id="RHEA-COMP:9696"/>
        <dbReference type="Rhea" id="RHEA-COMP:9697"/>
        <dbReference type="ChEBI" id="CHEBI:64716"/>
        <dbReference type="ChEBI" id="CHEBI:75792"/>
        <dbReference type="ChEBI" id="CHEBI:78442"/>
        <dbReference type="ChEBI" id="CHEBI:78529"/>
        <dbReference type="EC" id="2.3.2.3"/>
    </reaction>
</comment>
<evidence type="ECO:0000259" key="15">
    <source>
        <dbReference type="Pfam" id="PF09924"/>
    </source>
</evidence>
<evidence type="ECO:0000256" key="2">
    <source>
        <dbReference type="ARBA" id="ARBA00008627"/>
    </source>
</evidence>
<keyword evidence="6 14" id="KW-0808">Transferase</keyword>
<keyword evidence="8 14" id="KW-1133">Transmembrane helix</keyword>
<proteinExistence type="inferred from homology"/>
<dbReference type="EC" id="2.3.2.3" evidence="3 14"/>
<evidence type="ECO:0000256" key="8">
    <source>
        <dbReference type="ARBA" id="ARBA00022989"/>
    </source>
</evidence>
<evidence type="ECO:0000256" key="3">
    <source>
        <dbReference type="ARBA" id="ARBA00012014"/>
    </source>
</evidence>
<organism evidence="16 17">
    <name type="scientific">Vagococcus hydrophili</name>
    <dbReference type="NCBI Taxonomy" id="2714947"/>
    <lineage>
        <taxon>Bacteria</taxon>
        <taxon>Bacillati</taxon>
        <taxon>Bacillota</taxon>
        <taxon>Bacilli</taxon>
        <taxon>Lactobacillales</taxon>
        <taxon>Enterococcaceae</taxon>
        <taxon>Vagococcus</taxon>
    </lineage>
</organism>